<organism evidence="3">
    <name type="scientific">uncultured Pyrinomonadaceae bacterium</name>
    <dbReference type="NCBI Taxonomy" id="2283094"/>
    <lineage>
        <taxon>Bacteria</taxon>
        <taxon>Pseudomonadati</taxon>
        <taxon>Acidobacteriota</taxon>
        <taxon>Blastocatellia</taxon>
        <taxon>Blastocatellales</taxon>
        <taxon>Pyrinomonadaceae</taxon>
        <taxon>environmental samples</taxon>
    </lineage>
</organism>
<dbReference type="PANTHER" id="PTHR31435:SF10">
    <property type="entry name" value="BSR4717 PROTEIN"/>
    <property type="match status" value="1"/>
</dbReference>
<evidence type="ECO:0000259" key="2">
    <source>
        <dbReference type="PROSITE" id="PS51729"/>
    </source>
</evidence>
<dbReference type="PROSITE" id="PS51729">
    <property type="entry name" value="GNAT_YJDJ"/>
    <property type="match status" value="1"/>
</dbReference>
<dbReference type="CDD" id="cd04301">
    <property type="entry name" value="NAT_SF"/>
    <property type="match status" value="1"/>
</dbReference>
<protein>
    <submittedName>
        <fullName evidence="3">Uncharacterized protein</fullName>
    </submittedName>
</protein>
<accession>A0A6J4NAL6</accession>
<dbReference type="InterPro" id="IPR045057">
    <property type="entry name" value="Gcn5-rel_NAT"/>
</dbReference>
<dbReference type="GO" id="GO:0016747">
    <property type="term" value="F:acyltransferase activity, transferring groups other than amino-acyl groups"/>
    <property type="evidence" value="ECO:0007669"/>
    <property type="project" value="InterPro"/>
</dbReference>
<dbReference type="SUPFAM" id="SSF55729">
    <property type="entry name" value="Acyl-CoA N-acyltransferases (Nat)"/>
    <property type="match status" value="1"/>
</dbReference>
<dbReference type="AlphaFoldDB" id="A0A6J4NAL6"/>
<evidence type="ECO:0000259" key="1">
    <source>
        <dbReference type="PROSITE" id="PS51186"/>
    </source>
</evidence>
<name>A0A6J4NAL6_9BACT</name>
<sequence length="94" mass="10631">MEIKRTENRNQGEFYIEENGKQIALMTYKKSGENEITIDHTEVDESLQGNGVGKDIVEAGVKYARENDLKIVPSCPFAKKVIDEKPEFQDVLAV</sequence>
<reference evidence="3" key="1">
    <citation type="submission" date="2020-02" db="EMBL/GenBank/DDBJ databases">
        <authorList>
            <person name="Meier V. D."/>
        </authorList>
    </citation>
    <scope>NUCLEOTIDE SEQUENCE</scope>
    <source>
        <strain evidence="3">AVDCRST_MAG74</strain>
    </source>
</reference>
<dbReference type="Gene3D" id="3.40.630.30">
    <property type="match status" value="1"/>
</dbReference>
<dbReference type="PROSITE" id="PS51186">
    <property type="entry name" value="GNAT"/>
    <property type="match status" value="1"/>
</dbReference>
<dbReference type="InterPro" id="IPR000182">
    <property type="entry name" value="GNAT_dom"/>
</dbReference>
<dbReference type="EMBL" id="CADCUR010000034">
    <property type="protein sequence ID" value="CAA9382439.1"/>
    <property type="molecule type" value="Genomic_DNA"/>
</dbReference>
<dbReference type="Pfam" id="PF14542">
    <property type="entry name" value="Acetyltransf_CG"/>
    <property type="match status" value="1"/>
</dbReference>
<feature type="domain" description="N-acetyltransferase" evidence="2">
    <location>
        <begin position="6"/>
        <end position="93"/>
    </location>
</feature>
<gene>
    <name evidence="3" type="ORF">AVDCRST_MAG74-478</name>
</gene>
<dbReference type="InterPro" id="IPR016181">
    <property type="entry name" value="Acyl_CoA_acyltransferase"/>
</dbReference>
<dbReference type="InterPro" id="IPR031165">
    <property type="entry name" value="GNAT_YJDJ"/>
</dbReference>
<dbReference type="PANTHER" id="PTHR31435">
    <property type="entry name" value="PROTEIN NATD1"/>
    <property type="match status" value="1"/>
</dbReference>
<evidence type="ECO:0000313" key="3">
    <source>
        <dbReference type="EMBL" id="CAA9382439.1"/>
    </source>
</evidence>
<proteinExistence type="predicted"/>
<feature type="domain" description="N-acetyltransferase" evidence="1">
    <location>
        <begin position="1"/>
        <end position="94"/>
    </location>
</feature>